<name>A0ACD4NIE4_9HYPH</name>
<gene>
    <name evidence="1" type="ORF">OXU80_17080</name>
</gene>
<organism evidence="1 2">
    <name type="scientific">Antarcticirhabdus aurantiaca</name>
    <dbReference type="NCBI Taxonomy" id="2606717"/>
    <lineage>
        <taxon>Bacteria</taxon>
        <taxon>Pseudomonadati</taxon>
        <taxon>Pseudomonadota</taxon>
        <taxon>Alphaproteobacteria</taxon>
        <taxon>Hyphomicrobiales</taxon>
        <taxon>Aurantimonadaceae</taxon>
        <taxon>Antarcticirhabdus</taxon>
    </lineage>
</organism>
<dbReference type="Proteomes" id="UP001163223">
    <property type="component" value="Chromosome"/>
</dbReference>
<evidence type="ECO:0000313" key="2">
    <source>
        <dbReference type="Proteomes" id="UP001163223"/>
    </source>
</evidence>
<proteinExistence type="predicted"/>
<accession>A0ACD4NIE4</accession>
<reference evidence="1" key="1">
    <citation type="submission" date="2022-11" db="EMBL/GenBank/DDBJ databases">
        <title>beta-Carotene-producing bacterium, Jeongeuplla avenae sp. nov., alleviates the salt stress of Arabidopsis seedlings.</title>
        <authorList>
            <person name="Jiang L."/>
            <person name="Lee J."/>
        </authorList>
    </citation>
    <scope>NUCLEOTIDE SEQUENCE</scope>
    <source>
        <strain evidence="1">DY_R2A_6</strain>
    </source>
</reference>
<evidence type="ECO:0000313" key="1">
    <source>
        <dbReference type="EMBL" id="WAJ26583.1"/>
    </source>
</evidence>
<protein>
    <submittedName>
        <fullName evidence="1">DUF3750 domain-containing protein</fullName>
    </submittedName>
</protein>
<dbReference type="EMBL" id="CP113520">
    <property type="protein sequence ID" value="WAJ26583.1"/>
    <property type="molecule type" value="Genomic_DNA"/>
</dbReference>
<keyword evidence="2" id="KW-1185">Reference proteome</keyword>
<sequence>MRRVLMLCLAAFVLIYLVPAAVSAALWVMGDHPRSWRQADWGSAAILPPAKESPEAALFVMAARTGGLKGAIAEHSWIVVKEPGGAPYERWDKVGWGSPVRYNGYPADGRWYSNVPRVIFQVKGEAAERLIPKVREAIRAYPYAMSGGYHIFPGPNSNTFTAFVIRSVPGLDAAMPVAAVGRDYPSDGRLVSVDADGRDLRFSLFGYAGLAVGAKSGLELNILGLVAGLDLRHVGVKIPAFGTYTLLGER</sequence>